<accession>A0A445N0U0</accession>
<proteinExistence type="predicted"/>
<evidence type="ECO:0000256" key="2">
    <source>
        <dbReference type="ARBA" id="ARBA00022837"/>
    </source>
</evidence>
<name>A0A445N0U0_9BACT</name>
<dbReference type="InterPro" id="IPR028974">
    <property type="entry name" value="TSP_type-3_rpt"/>
</dbReference>
<feature type="region of interest" description="Disordered" evidence="3">
    <location>
        <begin position="200"/>
        <end position="254"/>
    </location>
</feature>
<dbReference type="PANTHER" id="PTHR10199:SF100">
    <property type="entry name" value="THROMBOSPONDIN, ISOFORM A"/>
    <property type="match status" value="1"/>
</dbReference>
<keyword evidence="1 4" id="KW-0732">Signal</keyword>
<dbReference type="GO" id="GO:0007155">
    <property type="term" value="P:cell adhesion"/>
    <property type="evidence" value="ECO:0007669"/>
    <property type="project" value="InterPro"/>
</dbReference>
<dbReference type="Pfam" id="PF02412">
    <property type="entry name" value="TSP_3"/>
    <property type="match status" value="3"/>
</dbReference>
<organism evidence="5">
    <name type="scientific">uncultured Desulfobacterium sp</name>
    <dbReference type="NCBI Taxonomy" id="201089"/>
    <lineage>
        <taxon>Bacteria</taxon>
        <taxon>Pseudomonadati</taxon>
        <taxon>Thermodesulfobacteriota</taxon>
        <taxon>Desulfobacteria</taxon>
        <taxon>Desulfobacterales</taxon>
        <taxon>Desulfobacteriaceae</taxon>
        <taxon>Desulfobacterium</taxon>
        <taxon>environmental samples</taxon>
    </lineage>
</organism>
<dbReference type="EMBL" id="OJIN01000199">
    <property type="protein sequence ID" value="SPD75360.1"/>
    <property type="molecule type" value="Genomic_DNA"/>
</dbReference>
<feature type="signal peptide" evidence="4">
    <location>
        <begin position="1"/>
        <end position="23"/>
    </location>
</feature>
<feature type="compositionally biased region" description="Basic and acidic residues" evidence="3">
    <location>
        <begin position="233"/>
        <end position="249"/>
    </location>
</feature>
<gene>
    <name evidence="5" type="ORF">PITCH_A560001</name>
</gene>
<evidence type="ECO:0000313" key="5">
    <source>
        <dbReference type="EMBL" id="SPD75360.1"/>
    </source>
</evidence>
<sequence>MKSVLFFLSAALVSFCFTMPVQAYRVSFDEHPTSYYAYPITEEYSSLGIHFKSGAATPQLPGITSLYGGTVFDATSWPNSVFPVLPPASQYLGLDKPQGETVITGIAIQFDNFSTQLGFEYRRPGNNLYTYTDVSIYMFNTESSTTDPVYGDQIRAYVDPSKNNIADDDGWLPYLKKGLPEFNLVVFFADKKFAVDNLSYGEDKDGDGVADDEDKCLNTPEGEVADASGCSASERDTDGDGHMDDKDICPDTPANEIESVDVNGCSPSQLDTDDDGFNNDVDNCPTVSNPDQADSDADGIGDVCDNCLSEYNPGQQDLDGDGHGNACDTPDKASLTCLASKVKESANLCKAIVACGLKDIKDSLKNIDSFGQCVEVKALPKFENKWSNAEKKKIKGIEVPCETIDSQAIKENIYNALVNIYDIIVPDENMIDDKEEKDSNKLAQALLKAAGNKCVSMLKAESANIKKSDEGKLTSAKIKADTTFENAWSNALKKAKKDPADYNIAKGQIEEIIDQLVKDISGM</sequence>
<reference evidence="5" key="1">
    <citation type="submission" date="2018-01" db="EMBL/GenBank/DDBJ databases">
        <authorList>
            <person name="Regsiter A."/>
            <person name="William W."/>
        </authorList>
    </citation>
    <scope>NUCLEOTIDE SEQUENCE</scope>
    <source>
        <strain evidence="5">TRIP AH-1</strain>
    </source>
</reference>
<dbReference type="InterPro" id="IPR003367">
    <property type="entry name" value="Thrombospondin_3-like_rpt"/>
</dbReference>
<evidence type="ECO:0000256" key="4">
    <source>
        <dbReference type="SAM" id="SignalP"/>
    </source>
</evidence>
<dbReference type="SUPFAM" id="SSF103647">
    <property type="entry name" value="TSP type-3 repeat"/>
    <property type="match status" value="1"/>
</dbReference>
<dbReference type="Gene3D" id="4.10.1080.10">
    <property type="entry name" value="TSP type-3 repeat"/>
    <property type="match status" value="2"/>
</dbReference>
<dbReference type="GO" id="GO:0005509">
    <property type="term" value="F:calcium ion binding"/>
    <property type="evidence" value="ECO:0007669"/>
    <property type="project" value="InterPro"/>
</dbReference>
<dbReference type="PANTHER" id="PTHR10199">
    <property type="entry name" value="THROMBOSPONDIN"/>
    <property type="match status" value="1"/>
</dbReference>
<protein>
    <submittedName>
        <fullName evidence="5">Uncharacterized protein</fullName>
    </submittedName>
</protein>
<feature type="chain" id="PRO_5019329894" evidence="4">
    <location>
        <begin position="24"/>
        <end position="523"/>
    </location>
</feature>
<keyword evidence="2" id="KW-0106">Calcium</keyword>
<evidence type="ECO:0000256" key="3">
    <source>
        <dbReference type="SAM" id="MobiDB-lite"/>
    </source>
</evidence>
<evidence type="ECO:0000256" key="1">
    <source>
        <dbReference type="ARBA" id="ARBA00022729"/>
    </source>
</evidence>
<dbReference type="AlphaFoldDB" id="A0A445N0U0"/>